<reference evidence="2 3" key="1">
    <citation type="submission" date="2016-10" db="EMBL/GenBank/DDBJ databases">
        <authorList>
            <person name="de Groot N.N."/>
        </authorList>
    </citation>
    <scope>NUCLEOTIDE SEQUENCE [LARGE SCALE GENOMIC DNA]</scope>
    <source>
        <strain evidence="2 3">DSM 22012</strain>
    </source>
</reference>
<dbReference type="OrthoDB" id="9182086at2"/>
<evidence type="ECO:0000313" key="3">
    <source>
        <dbReference type="Proteomes" id="UP000236745"/>
    </source>
</evidence>
<dbReference type="Pfam" id="PF07862">
    <property type="entry name" value="Nif11"/>
    <property type="match status" value="1"/>
</dbReference>
<sequence length="72" mass="8177">MSVQTIKAFSDKAREDAELGAQLKACLKMKELFALARDNGFELEEDSLYPPNEPQFTEDQLSERMVKALLRA</sequence>
<accession>A0A1H6C304</accession>
<dbReference type="EMBL" id="FNVQ01000003">
    <property type="protein sequence ID" value="SEG67263.1"/>
    <property type="molecule type" value="Genomic_DNA"/>
</dbReference>
<dbReference type="Proteomes" id="UP000236745">
    <property type="component" value="Unassembled WGS sequence"/>
</dbReference>
<dbReference type="RefSeq" id="WP_104003977.1">
    <property type="nucleotide sequence ID" value="NZ_FNVQ01000003.1"/>
</dbReference>
<dbReference type="InterPro" id="IPR022516">
    <property type="entry name" value="CHP03798_Ocin"/>
</dbReference>
<protein>
    <submittedName>
        <fullName evidence="2">Nif11-like leader peptide domain-containing protein</fullName>
    </submittedName>
</protein>
<dbReference type="AlphaFoldDB" id="A0A1H6C304"/>
<proteinExistence type="predicted"/>
<evidence type="ECO:0000313" key="2">
    <source>
        <dbReference type="EMBL" id="SEG67263.1"/>
    </source>
</evidence>
<organism evidence="2 3">
    <name type="scientific">Marinobacterium lutimaris</name>
    <dbReference type="NCBI Taxonomy" id="568106"/>
    <lineage>
        <taxon>Bacteria</taxon>
        <taxon>Pseudomonadati</taxon>
        <taxon>Pseudomonadota</taxon>
        <taxon>Gammaproteobacteria</taxon>
        <taxon>Oceanospirillales</taxon>
        <taxon>Oceanospirillaceae</taxon>
        <taxon>Marinobacterium</taxon>
    </lineage>
</organism>
<keyword evidence="3" id="KW-1185">Reference proteome</keyword>
<feature type="domain" description="Nif11" evidence="1">
    <location>
        <begin position="1"/>
        <end position="46"/>
    </location>
</feature>
<name>A0A1H6C304_9GAMM</name>
<evidence type="ECO:0000259" key="1">
    <source>
        <dbReference type="Pfam" id="PF07862"/>
    </source>
</evidence>
<dbReference type="InterPro" id="IPR012903">
    <property type="entry name" value="Nif11"/>
</dbReference>
<dbReference type="NCBIfam" id="TIGR03798">
    <property type="entry name" value="leader_Nif11"/>
    <property type="match status" value="1"/>
</dbReference>
<gene>
    <name evidence="2" type="ORF">SAMN05444390_103120</name>
</gene>